<keyword evidence="3 5" id="KW-0067">ATP-binding</keyword>
<feature type="domain" description="ABC transporter" evidence="4">
    <location>
        <begin position="2"/>
        <end position="224"/>
    </location>
</feature>
<dbReference type="InterPro" id="IPR051782">
    <property type="entry name" value="ABC_Transporter_VariousFunc"/>
</dbReference>
<dbReference type="SMART" id="SM00382">
    <property type="entry name" value="AAA"/>
    <property type="match status" value="1"/>
</dbReference>
<dbReference type="PATRIC" id="fig|1423772.3.peg.1812"/>
<proteinExistence type="predicted"/>
<organism evidence="5 6">
    <name type="scientific">Ligilactobacillus murinus DSM 20452 = NBRC 14221</name>
    <dbReference type="NCBI Taxonomy" id="1423772"/>
    <lineage>
        <taxon>Bacteria</taxon>
        <taxon>Bacillati</taxon>
        <taxon>Bacillota</taxon>
        <taxon>Bacilli</taxon>
        <taxon>Lactobacillales</taxon>
        <taxon>Lactobacillaceae</taxon>
        <taxon>Ligilactobacillus</taxon>
    </lineage>
</organism>
<dbReference type="InterPro" id="IPR003439">
    <property type="entry name" value="ABC_transporter-like_ATP-bd"/>
</dbReference>
<evidence type="ECO:0000313" key="6">
    <source>
        <dbReference type="Proteomes" id="UP000051612"/>
    </source>
</evidence>
<dbReference type="Proteomes" id="UP000051612">
    <property type="component" value="Unassembled WGS sequence"/>
</dbReference>
<gene>
    <name evidence="5" type="ORF">FC48_GL001703</name>
</gene>
<evidence type="ECO:0000313" key="5">
    <source>
        <dbReference type="EMBL" id="KRM70532.1"/>
    </source>
</evidence>
<dbReference type="GO" id="GO:0005524">
    <property type="term" value="F:ATP binding"/>
    <property type="evidence" value="ECO:0007669"/>
    <property type="project" value="UniProtKB-KW"/>
</dbReference>
<dbReference type="Pfam" id="PF00005">
    <property type="entry name" value="ABC_tran"/>
    <property type="match status" value="1"/>
</dbReference>
<dbReference type="PANTHER" id="PTHR42939:SF1">
    <property type="entry name" value="ABC TRANSPORTER ATP-BINDING PROTEIN ALBC-RELATED"/>
    <property type="match status" value="1"/>
</dbReference>
<dbReference type="InterPro" id="IPR003593">
    <property type="entry name" value="AAA+_ATPase"/>
</dbReference>
<keyword evidence="2" id="KW-0547">Nucleotide-binding</keyword>
<evidence type="ECO:0000256" key="2">
    <source>
        <dbReference type="ARBA" id="ARBA00022741"/>
    </source>
</evidence>
<dbReference type="AlphaFoldDB" id="A0A0R2AXU9"/>
<dbReference type="RefSeq" id="WP_056960321.1">
    <property type="nucleotide sequence ID" value="NZ_AYYN01000174.1"/>
</dbReference>
<keyword evidence="1" id="KW-0813">Transport</keyword>
<dbReference type="InterPro" id="IPR027417">
    <property type="entry name" value="P-loop_NTPase"/>
</dbReference>
<dbReference type="PROSITE" id="PS50893">
    <property type="entry name" value="ABC_TRANSPORTER_2"/>
    <property type="match status" value="1"/>
</dbReference>
<reference evidence="5 6" key="1">
    <citation type="journal article" date="2015" name="Genome Announc.">
        <title>Expanding the biotechnology potential of lactobacilli through comparative genomics of 213 strains and associated genera.</title>
        <authorList>
            <person name="Sun Z."/>
            <person name="Harris H.M."/>
            <person name="McCann A."/>
            <person name="Guo C."/>
            <person name="Argimon S."/>
            <person name="Zhang W."/>
            <person name="Yang X."/>
            <person name="Jeffery I.B."/>
            <person name="Cooney J.C."/>
            <person name="Kagawa T.F."/>
            <person name="Liu W."/>
            <person name="Song Y."/>
            <person name="Salvetti E."/>
            <person name="Wrobel A."/>
            <person name="Rasinkangas P."/>
            <person name="Parkhill J."/>
            <person name="Rea M.C."/>
            <person name="O'Sullivan O."/>
            <person name="Ritari J."/>
            <person name="Douillard F.P."/>
            <person name="Paul Ross R."/>
            <person name="Yang R."/>
            <person name="Briner A.E."/>
            <person name="Felis G.E."/>
            <person name="de Vos W.M."/>
            <person name="Barrangou R."/>
            <person name="Klaenhammer T.R."/>
            <person name="Caufield P.W."/>
            <person name="Cui Y."/>
            <person name="Zhang H."/>
            <person name="O'Toole P.W."/>
        </authorList>
    </citation>
    <scope>NUCLEOTIDE SEQUENCE [LARGE SCALE GENOMIC DNA]</scope>
    <source>
        <strain evidence="5 6">DSM 20452</strain>
    </source>
</reference>
<evidence type="ECO:0000256" key="3">
    <source>
        <dbReference type="ARBA" id="ARBA00022840"/>
    </source>
</evidence>
<evidence type="ECO:0000259" key="4">
    <source>
        <dbReference type="PROSITE" id="PS50893"/>
    </source>
</evidence>
<evidence type="ECO:0000256" key="1">
    <source>
        <dbReference type="ARBA" id="ARBA00022448"/>
    </source>
</evidence>
<accession>A0A0R2AXU9</accession>
<dbReference type="EMBL" id="AYYN01000174">
    <property type="protein sequence ID" value="KRM70532.1"/>
    <property type="molecule type" value="Genomic_DNA"/>
</dbReference>
<comment type="caution">
    <text evidence="5">The sequence shown here is derived from an EMBL/GenBank/DDBJ whole genome shotgun (WGS) entry which is preliminary data.</text>
</comment>
<sequence>MLKVKNLQKKFGATTVLNDITIDFPNTAVIVGLNGAGKTVFLNSITGISNIDSGSVELDGFKIGSREFKERIFYIPSDFYLPHYMTGSEYADFIMNRYPKSSSSLFFEISSLLDLTNFLNTPIESYSFGMKKKLQLAIMFSTPTPYILADEVFSGLDLETSLIVRELFTIVTKSRNLVLVSHEKDIILHFSDCILVMKNGQLSRYKHPPEDIENFIKKEEHLDEKINLIKQRLHSI</sequence>
<dbReference type="SUPFAM" id="SSF52540">
    <property type="entry name" value="P-loop containing nucleoside triphosphate hydrolases"/>
    <property type="match status" value="1"/>
</dbReference>
<dbReference type="InterPro" id="IPR017871">
    <property type="entry name" value="ABC_transporter-like_CS"/>
</dbReference>
<dbReference type="GO" id="GO:0016887">
    <property type="term" value="F:ATP hydrolysis activity"/>
    <property type="evidence" value="ECO:0007669"/>
    <property type="project" value="InterPro"/>
</dbReference>
<name>A0A0R2AXU9_9LACO</name>
<protein>
    <submittedName>
        <fullName evidence="5">Abc transporter atp-binding protein</fullName>
    </submittedName>
</protein>
<dbReference type="PROSITE" id="PS00211">
    <property type="entry name" value="ABC_TRANSPORTER_1"/>
    <property type="match status" value="1"/>
</dbReference>
<dbReference type="PANTHER" id="PTHR42939">
    <property type="entry name" value="ABC TRANSPORTER ATP-BINDING PROTEIN ALBC-RELATED"/>
    <property type="match status" value="1"/>
</dbReference>
<dbReference type="Gene3D" id="3.40.50.300">
    <property type="entry name" value="P-loop containing nucleotide triphosphate hydrolases"/>
    <property type="match status" value="1"/>
</dbReference>